<evidence type="ECO:0000256" key="7">
    <source>
        <dbReference type="ARBA" id="ARBA00023136"/>
    </source>
</evidence>
<evidence type="ECO:0000259" key="9">
    <source>
        <dbReference type="Pfam" id="PF13231"/>
    </source>
</evidence>
<keyword evidence="2" id="KW-1003">Cell membrane</keyword>
<feature type="transmembrane region" description="Helical" evidence="8">
    <location>
        <begin position="9"/>
        <end position="27"/>
    </location>
</feature>
<proteinExistence type="predicted"/>
<evidence type="ECO:0000313" key="11">
    <source>
        <dbReference type="Proteomes" id="UP000183758"/>
    </source>
</evidence>
<reference evidence="10 11" key="1">
    <citation type="journal article" date="2016" name="Environ. Microbiol.">
        <title>Genomic resolution of a cold subsurface aquifer community provides metabolic insights for novel microbes adapted to high CO concentrations.</title>
        <authorList>
            <person name="Probst A.J."/>
            <person name="Castelle C.J."/>
            <person name="Singh A."/>
            <person name="Brown C.T."/>
            <person name="Anantharaman K."/>
            <person name="Sharon I."/>
            <person name="Hug L.A."/>
            <person name="Burstein D."/>
            <person name="Emerson J.B."/>
            <person name="Thomas B.C."/>
            <person name="Banfield J.F."/>
        </authorList>
    </citation>
    <scope>NUCLEOTIDE SEQUENCE [LARGE SCALE GENOMIC DNA]</scope>
    <source>
        <strain evidence="10">CG2_30_33_16</strain>
    </source>
</reference>
<feature type="transmembrane region" description="Helical" evidence="8">
    <location>
        <begin position="309"/>
        <end position="327"/>
    </location>
</feature>
<evidence type="ECO:0000256" key="2">
    <source>
        <dbReference type="ARBA" id="ARBA00022475"/>
    </source>
</evidence>
<evidence type="ECO:0000256" key="6">
    <source>
        <dbReference type="ARBA" id="ARBA00022989"/>
    </source>
</evidence>
<dbReference type="GO" id="GO:0016763">
    <property type="term" value="F:pentosyltransferase activity"/>
    <property type="evidence" value="ECO:0007669"/>
    <property type="project" value="TreeGrafter"/>
</dbReference>
<name>A0A1J5HX93_9BACT</name>
<keyword evidence="7 8" id="KW-0472">Membrane</keyword>
<protein>
    <recommendedName>
        <fullName evidence="9">Glycosyltransferase RgtA/B/C/D-like domain-containing protein</fullName>
    </recommendedName>
</protein>
<evidence type="ECO:0000256" key="1">
    <source>
        <dbReference type="ARBA" id="ARBA00004651"/>
    </source>
</evidence>
<keyword evidence="3" id="KW-0328">Glycosyltransferase</keyword>
<dbReference type="InterPro" id="IPR038731">
    <property type="entry name" value="RgtA/B/C-like"/>
</dbReference>
<dbReference type="GO" id="GO:0009103">
    <property type="term" value="P:lipopolysaccharide biosynthetic process"/>
    <property type="evidence" value="ECO:0007669"/>
    <property type="project" value="UniProtKB-ARBA"/>
</dbReference>
<dbReference type="Proteomes" id="UP000183758">
    <property type="component" value="Unassembled WGS sequence"/>
</dbReference>
<evidence type="ECO:0000313" key="10">
    <source>
        <dbReference type="EMBL" id="OIP86426.1"/>
    </source>
</evidence>
<dbReference type="InterPro" id="IPR050297">
    <property type="entry name" value="LipidA_mod_glycosyltrf_83"/>
</dbReference>
<evidence type="ECO:0000256" key="5">
    <source>
        <dbReference type="ARBA" id="ARBA00022692"/>
    </source>
</evidence>
<evidence type="ECO:0000256" key="3">
    <source>
        <dbReference type="ARBA" id="ARBA00022676"/>
    </source>
</evidence>
<accession>A0A1J5HX93</accession>
<dbReference type="PANTHER" id="PTHR33908">
    <property type="entry name" value="MANNOSYLTRANSFERASE YKCB-RELATED"/>
    <property type="match status" value="1"/>
</dbReference>
<evidence type="ECO:0000256" key="4">
    <source>
        <dbReference type="ARBA" id="ARBA00022679"/>
    </source>
</evidence>
<feature type="domain" description="Glycosyltransferase RgtA/B/C/D-like" evidence="9">
    <location>
        <begin position="65"/>
        <end position="205"/>
    </location>
</feature>
<comment type="caution">
    <text evidence="10">The sequence shown here is derived from an EMBL/GenBank/DDBJ whole genome shotgun (WGS) entry which is preliminary data.</text>
</comment>
<dbReference type="EMBL" id="MNZM01000014">
    <property type="protein sequence ID" value="OIP86426.1"/>
    <property type="molecule type" value="Genomic_DNA"/>
</dbReference>
<sequence length="476" mass="56471">MIKVIKHHWGIILYLAFYFFITAYKFINFQTPFYDWDEGIYAQVGREMINKLSLTPLWQGQVWLDKPPLVPLFYGLIGRLPFASELSMRFATLGLSLLVLGLIYVFYYRITKNKSIAFLTVIFTSFIPLFVQRSQVLNVDVFLLLGWMGYIVFFPHFWWSLFFLAVGVLSKSLLGFYPAMMLLGYQVWKKLIAKDKKTANNIKSILTQIIIILSWYLIMLFIYKQDFIRAHFLESHLKRVTSSIESHFGQRTFYFDELFNQLGLIKWLLPLGIIFIFIDFFKKKKNIFYLLFFVPWFLFLNLTKTKITWYLYVIIPQFAFISAYSINLFRKYRIINTVIVLILTGLIINNAIVSSEFFTTHYSQPDKHYQLAIYAKNQCNRLGFLIPNNTRNTYSTLKNMNLVIQTTRWWGDHPSIVYYFGKKVDFIYDLNELKDYLNNIPTDNCIAFYNNDVKLISTINKLNLLQSFDNIQLYKK</sequence>
<organism evidence="10 11">
    <name type="scientific">Candidatus Roizmanbacteria bacterium CG2_30_33_16</name>
    <dbReference type="NCBI Taxonomy" id="1805340"/>
    <lineage>
        <taxon>Bacteria</taxon>
        <taxon>Candidatus Roizmaniibacteriota</taxon>
    </lineage>
</organism>
<keyword evidence="6 8" id="KW-1133">Transmembrane helix</keyword>
<feature type="transmembrane region" description="Helical" evidence="8">
    <location>
        <begin position="86"/>
        <end position="107"/>
    </location>
</feature>
<feature type="transmembrane region" description="Helical" evidence="8">
    <location>
        <begin position="258"/>
        <end position="280"/>
    </location>
</feature>
<dbReference type="GO" id="GO:0005886">
    <property type="term" value="C:plasma membrane"/>
    <property type="evidence" value="ECO:0007669"/>
    <property type="project" value="UniProtKB-SubCell"/>
</dbReference>
<feature type="transmembrane region" description="Helical" evidence="8">
    <location>
        <begin position="116"/>
        <end position="137"/>
    </location>
</feature>
<keyword evidence="4" id="KW-0808">Transferase</keyword>
<dbReference type="Pfam" id="PF13231">
    <property type="entry name" value="PMT_2"/>
    <property type="match status" value="1"/>
</dbReference>
<evidence type="ECO:0000256" key="8">
    <source>
        <dbReference type="SAM" id="Phobius"/>
    </source>
</evidence>
<dbReference type="PANTHER" id="PTHR33908:SF11">
    <property type="entry name" value="MEMBRANE PROTEIN"/>
    <property type="match status" value="1"/>
</dbReference>
<comment type="subcellular location">
    <subcellularLocation>
        <location evidence="1">Cell membrane</location>
        <topology evidence="1">Multi-pass membrane protein</topology>
    </subcellularLocation>
</comment>
<keyword evidence="5 8" id="KW-0812">Transmembrane</keyword>
<feature type="transmembrane region" description="Helical" evidence="8">
    <location>
        <begin position="287"/>
        <end position="303"/>
    </location>
</feature>
<feature type="transmembrane region" description="Helical" evidence="8">
    <location>
        <begin position="205"/>
        <end position="223"/>
    </location>
</feature>
<feature type="transmembrane region" description="Helical" evidence="8">
    <location>
        <begin position="334"/>
        <end position="353"/>
    </location>
</feature>
<gene>
    <name evidence="10" type="ORF">AUK04_00605</name>
</gene>
<dbReference type="AlphaFoldDB" id="A0A1J5HX93"/>
<feature type="transmembrane region" description="Helical" evidence="8">
    <location>
        <begin position="157"/>
        <end position="184"/>
    </location>
</feature>